<accession>A0AAE4T7I2</accession>
<dbReference type="EMBL" id="NWGY01000017">
    <property type="protein sequence ID" value="MDV3665665.1"/>
    <property type="molecule type" value="Genomic_DNA"/>
</dbReference>
<sequence length="462" mass="53744">MALRRKNSNTNKKVFPIGKTEFLPKPVLNKLNESILFNPPQFNINKGLAVLFLSLILSIPAKDRKLGIDSDQYVHLNSTILEGYHREYSKYFKYFLGNGILEKKNYSTTSQRSNSYRFSVGLIPDSVDLVAIDLTSLADRVHRGKFIVGNTYFAPKLKCDHLIKWLNPKLTIDKNSALEAIKSVDGVNKPQYLYYNYAIEKLCTGNFYATRKLEADNRLHTNLTNLPKALRPFLRYGGEKLYSRDICTSQPFFLVYLIEYIYLYRDIPCKDSINLPIYTLMLEELCNCLLTEGFRDDYEKLKDWVLYGDIYNELGDVLFPDQDIEKVTVKEFSKVEGIYVDVEYKSKRDAMKVITLTIFYSALKTKNPQIKKFKELFPDFYKLLSLFKQDNYKNFSKILQHIEANCIIDFVTKKLSIDYPQMPLFTIHDSIITTESYRAILDTEMPKLTSEYCLGLKPQIKD</sequence>
<gene>
    <name evidence="1" type="ORF">CMU51_16570</name>
</gene>
<comment type="caution">
    <text evidence="1">The sequence shown here is derived from an EMBL/GenBank/DDBJ whole genome shotgun (WGS) entry which is preliminary data.</text>
</comment>
<dbReference type="AlphaFoldDB" id="A0AAE4T7I2"/>
<evidence type="ECO:0000313" key="2">
    <source>
        <dbReference type="Proteomes" id="UP001189000"/>
    </source>
</evidence>
<reference evidence="1" key="1">
    <citation type="submission" date="2023-02" db="EMBL/GenBank/DDBJ databases">
        <title>Elizabethkingia anophelis draft genomes.</title>
        <authorList>
            <person name="Nicholson A.C."/>
            <person name="Whitney A.M."/>
            <person name="Humrighouse B.W."/>
            <person name="Villarma A."/>
            <person name="Bell M."/>
            <person name="Mcquiston J."/>
        </authorList>
    </citation>
    <scope>NUCLEOTIDE SEQUENCE</scope>
    <source>
        <strain evidence="1">B4955</strain>
    </source>
</reference>
<organism evidence="1 2">
    <name type="scientific">Elizabethkingia anophelis</name>
    <dbReference type="NCBI Taxonomy" id="1117645"/>
    <lineage>
        <taxon>Bacteria</taxon>
        <taxon>Pseudomonadati</taxon>
        <taxon>Bacteroidota</taxon>
        <taxon>Flavobacteriia</taxon>
        <taxon>Flavobacteriales</taxon>
        <taxon>Weeksellaceae</taxon>
        <taxon>Elizabethkingia</taxon>
    </lineage>
</organism>
<dbReference type="Proteomes" id="UP001189000">
    <property type="component" value="Unassembled WGS sequence"/>
</dbReference>
<proteinExistence type="predicted"/>
<name>A0AAE4T7I2_9FLAO</name>
<protein>
    <submittedName>
        <fullName evidence="1">Uncharacterized protein</fullName>
    </submittedName>
</protein>
<evidence type="ECO:0000313" key="1">
    <source>
        <dbReference type="EMBL" id="MDV3665665.1"/>
    </source>
</evidence>